<gene>
    <name evidence="2" type="ORF">PoB_000169000</name>
</gene>
<feature type="compositionally biased region" description="Polar residues" evidence="1">
    <location>
        <begin position="20"/>
        <end position="29"/>
    </location>
</feature>
<evidence type="ECO:0000313" key="2">
    <source>
        <dbReference type="EMBL" id="GFN75184.1"/>
    </source>
</evidence>
<protein>
    <submittedName>
        <fullName evidence="2">Uncharacterized protein</fullName>
    </submittedName>
</protein>
<feature type="region of interest" description="Disordered" evidence="1">
    <location>
        <begin position="1"/>
        <end position="84"/>
    </location>
</feature>
<evidence type="ECO:0000313" key="3">
    <source>
        <dbReference type="Proteomes" id="UP000735302"/>
    </source>
</evidence>
<dbReference type="Proteomes" id="UP000735302">
    <property type="component" value="Unassembled WGS sequence"/>
</dbReference>
<sequence length="113" mass="12232">MNIGSEDQTSEDSLSPRAAITQTTRSNLGIKSLHTGKKKRFRSSSKVDLEYKRIGNSPHQGGLRLLGPPSGRGADGGARNRDKRVPADLWTDSQATVPLMPLLLTVCISNSFL</sequence>
<organism evidence="2 3">
    <name type="scientific">Plakobranchus ocellatus</name>
    <dbReference type="NCBI Taxonomy" id="259542"/>
    <lineage>
        <taxon>Eukaryota</taxon>
        <taxon>Metazoa</taxon>
        <taxon>Spiralia</taxon>
        <taxon>Lophotrochozoa</taxon>
        <taxon>Mollusca</taxon>
        <taxon>Gastropoda</taxon>
        <taxon>Heterobranchia</taxon>
        <taxon>Euthyneura</taxon>
        <taxon>Panpulmonata</taxon>
        <taxon>Sacoglossa</taxon>
        <taxon>Placobranchoidea</taxon>
        <taxon>Plakobranchidae</taxon>
        <taxon>Plakobranchus</taxon>
    </lineage>
</organism>
<comment type="caution">
    <text evidence="2">The sequence shown here is derived from an EMBL/GenBank/DDBJ whole genome shotgun (WGS) entry which is preliminary data.</text>
</comment>
<evidence type="ECO:0000256" key="1">
    <source>
        <dbReference type="SAM" id="MobiDB-lite"/>
    </source>
</evidence>
<reference evidence="2 3" key="1">
    <citation type="journal article" date="2021" name="Elife">
        <title>Chloroplast acquisition without the gene transfer in kleptoplastic sea slugs, Plakobranchus ocellatus.</title>
        <authorList>
            <person name="Maeda T."/>
            <person name="Takahashi S."/>
            <person name="Yoshida T."/>
            <person name="Shimamura S."/>
            <person name="Takaki Y."/>
            <person name="Nagai Y."/>
            <person name="Toyoda A."/>
            <person name="Suzuki Y."/>
            <person name="Arimoto A."/>
            <person name="Ishii H."/>
            <person name="Satoh N."/>
            <person name="Nishiyama T."/>
            <person name="Hasebe M."/>
            <person name="Maruyama T."/>
            <person name="Minagawa J."/>
            <person name="Obokata J."/>
            <person name="Shigenobu S."/>
        </authorList>
    </citation>
    <scope>NUCLEOTIDE SEQUENCE [LARGE SCALE GENOMIC DNA]</scope>
</reference>
<accession>A0AAV3XWK9</accession>
<feature type="compositionally biased region" description="Basic residues" evidence="1">
    <location>
        <begin position="34"/>
        <end position="43"/>
    </location>
</feature>
<dbReference type="AlphaFoldDB" id="A0AAV3XWK9"/>
<dbReference type="EMBL" id="BLXT01000255">
    <property type="protein sequence ID" value="GFN75184.1"/>
    <property type="molecule type" value="Genomic_DNA"/>
</dbReference>
<keyword evidence="3" id="KW-1185">Reference proteome</keyword>
<name>A0AAV3XWK9_9GAST</name>
<feature type="compositionally biased region" description="Polar residues" evidence="1">
    <location>
        <begin position="1"/>
        <end position="13"/>
    </location>
</feature>
<feature type="compositionally biased region" description="Low complexity" evidence="1">
    <location>
        <begin position="61"/>
        <end position="72"/>
    </location>
</feature>
<proteinExistence type="predicted"/>